<sequence length="56" mass="6951">MTWLLWLLGTELLRTFRDQDWWWAGNWTVITALMVCGIRFVLQEGWVFWKESFRRT</sequence>
<evidence type="ECO:0000313" key="2">
    <source>
        <dbReference type="EMBL" id="MFB9991565.1"/>
    </source>
</evidence>
<keyword evidence="1" id="KW-0812">Transmembrane</keyword>
<comment type="caution">
    <text evidence="2">The sequence shown here is derived from an EMBL/GenBank/DDBJ whole genome shotgun (WGS) entry which is preliminary data.</text>
</comment>
<feature type="transmembrane region" description="Helical" evidence="1">
    <location>
        <begin position="20"/>
        <end position="42"/>
    </location>
</feature>
<evidence type="ECO:0000313" key="3">
    <source>
        <dbReference type="Proteomes" id="UP001589733"/>
    </source>
</evidence>
<organism evidence="2 3">
    <name type="scientific">Deinococcus oregonensis</name>
    <dbReference type="NCBI Taxonomy" id="1805970"/>
    <lineage>
        <taxon>Bacteria</taxon>
        <taxon>Thermotogati</taxon>
        <taxon>Deinococcota</taxon>
        <taxon>Deinococci</taxon>
        <taxon>Deinococcales</taxon>
        <taxon>Deinococcaceae</taxon>
        <taxon>Deinococcus</taxon>
    </lineage>
</organism>
<keyword evidence="1" id="KW-0472">Membrane</keyword>
<dbReference type="Proteomes" id="UP001589733">
    <property type="component" value="Unassembled WGS sequence"/>
</dbReference>
<keyword evidence="3" id="KW-1185">Reference proteome</keyword>
<evidence type="ECO:0000256" key="1">
    <source>
        <dbReference type="SAM" id="Phobius"/>
    </source>
</evidence>
<accession>A0ABV6AXZ4</accession>
<name>A0ABV6AXZ4_9DEIO</name>
<reference evidence="2 3" key="1">
    <citation type="submission" date="2024-09" db="EMBL/GenBank/DDBJ databases">
        <authorList>
            <person name="Sun Q."/>
            <person name="Mori K."/>
        </authorList>
    </citation>
    <scope>NUCLEOTIDE SEQUENCE [LARGE SCALE GENOMIC DNA]</scope>
    <source>
        <strain evidence="2 3">JCM 13503</strain>
    </source>
</reference>
<keyword evidence="1" id="KW-1133">Transmembrane helix</keyword>
<proteinExistence type="predicted"/>
<protein>
    <submittedName>
        <fullName evidence="2">Uncharacterized protein</fullName>
    </submittedName>
</protein>
<dbReference type="EMBL" id="JBHLYR010000020">
    <property type="protein sequence ID" value="MFB9991565.1"/>
    <property type="molecule type" value="Genomic_DNA"/>
</dbReference>
<gene>
    <name evidence="2" type="ORF">ACFFLM_06240</name>
</gene>